<accession>A0A6A2Y0L1</accession>
<keyword evidence="2" id="KW-1185">Reference proteome</keyword>
<sequence>MREVMVGFGRGWKAMLHGDGRGRAFQVPEMSLARGQPEDVPGTCHGGRIRPNDTGTFGARWGRFGYLKHPSSVVPVQQGLPENLMGEAMRPLLTEDGRTAIGEEGSWVSMAVFFFLMNIGLVHDLPLLLLPTLLLKNVINGGRYFSARPGLDMGFDNIFIF</sequence>
<comment type="caution">
    <text evidence="1">The sequence shown here is derived from an EMBL/GenBank/DDBJ whole genome shotgun (WGS) entry which is preliminary data.</text>
</comment>
<dbReference type="Proteomes" id="UP000436088">
    <property type="component" value="Unassembled WGS sequence"/>
</dbReference>
<proteinExistence type="predicted"/>
<name>A0A6A2Y0L1_HIBSY</name>
<evidence type="ECO:0000313" key="2">
    <source>
        <dbReference type="Proteomes" id="UP000436088"/>
    </source>
</evidence>
<reference evidence="1" key="1">
    <citation type="submission" date="2019-09" db="EMBL/GenBank/DDBJ databases">
        <title>Draft genome information of white flower Hibiscus syriacus.</title>
        <authorList>
            <person name="Kim Y.-M."/>
        </authorList>
    </citation>
    <scope>NUCLEOTIDE SEQUENCE [LARGE SCALE GENOMIC DNA]</scope>
    <source>
        <strain evidence="1">YM2019G1</strain>
    </source>
</reference>
<protein>
    <submittedName>
        <fullName evidence="1">Uncharacterized protein</fullName>
    </submittedName>
</protein>
<evidence type="ECO:0000313" key="1">
    <source>
        <dbReference type="EMBL" id="KAE8676660.1"/>
    </source>
</evidence>
<dbReference type="EMBL" id="VEPZ02001375">
    <property type="protein sequence ID" value="KAE8676660.1"/>
    <property type="molecule type" value="Genomic_DNA"/>
</dbReference>
<dbReference type="AlphaFoldDB" id="A0A6A2Y0L1"/>
<organism evidence="1 2">
    <name type="scientific">Hibiscus syriacus</name>
    <name type="common">Rose of Sharon</name>
    <dbReference type="NCBI Taxonomy" id="106335"/>
    <lineage>
        <taxon>Eukaryota</taxon>
        <taxon>Viridiplantae</taxon>
        <taxon>Streptophyta</taxon>
        <taxon>Embryophyta</taxon>
        <taxon>Tracheophyta</taxon>
        <taxon>Spermatophyta</taxon>
        <taxon>Magnoliopsida</taxon>
        <taxon>eudicotyledons</taxon>
        <taxon>Gunneridae</taxon>
        <taxon>Pentapetalae</taxon>
        <taxon>rosids</taxon>
        <taxon>malvids</taxon>
        <taxon>Malvales</taxon>
        <taxon>Malvaceae</taxon>
        <taxon>Malvoideae</taxon>
        <taxon>Hibiscus</taxon>
    </lineage>
</organism>
<gene>
    <name evidence="1" type="ORF">F3Y22_tig00111582pilonHSYRG00415</name>
</gene>